<name>A0A7C8I9M2_9PLEO</name>
<feature type="region of interest" description="Disordered" evidence="1">
    <location>
        <begin position="1"/>
        <end position="21"/>
    </location>
</feature>
<keyword evidence="3" id="KW-1185">Reference proteome</keyword>
<sequence>MATLYSPYDEPSVPAQSSEVPEDELKYDGFCKVTIAADNMVGPLNPIIGYTTFPGPAEELKSESKGMLGNSSCSCEKPSQKVSLGDQLESTLATEPFNLAEACKILGNHWLTEEVDALYESPTEKPCFTLNLIVAIFNYDQMHSENRANRTKRQPGDGILLAYKEHCETAKVRATGKQREMCEKIIGHPDIDKLNCWGEWKSLSPAS</sequence>
<comment type="caution">
    <text evidence="2">The sequence shown here is derived from an EMBL/GenBank/DDBJ whole genome shotgun (WGS) entry which is preliminary data.</text>
</comment>
<evidence type="ECO:0000313" key="2">
    <source>
        <dbReference type="EMBL" id="KAF2874137.1"/>
    </source>
</evidence>
<organism evidence="2 3">
    <name type="scientific">Massariosphaeria phaeospora</name>
    <dbReference type="NCBI Taxonomy" id="100035"/>
    <lineage>
        <taxon>Eukaryota</taxon>
        <taxon>Fungi</taxon>
        <taxon>Dikarya</taxon>
        <taxon>Ascomycota</taxon>
        <taxon>Pezizomycotina</taxon>
        <taxon>Dothideomycetes</taxon>
        <taxon>Pleosporomycetidae</taxon>
        <taxon>Pleosporales</taxon>
        <taxon>Pleosporales incertae sedis</taxon>
        <taxon>Massariosphaeria</taxon>
    </lineage>
</organism>
<gene>
    <name evidence="2" type="ORF">BDV95DRAFT_592260</name>
</gene>
<evidence type="ECO:0000313" key="3">
    <source>
        <dbReference type="Proteomes" id="UP000481861"/>
    </source>
</evidence>
<dbReference type="AlphaFoldDB" id="A0A7C8I9M2"/>
<dbReference type="EMBL" id="JAADJZ010000006">
    <property type="protein sequence ID" value="KAF2874137.1"/>
    <property type="molecule type" value="Genomic_DNA"/>
</dbReference>
<protein>
    <submittedName>
        <fullName evidence="2">Uncharacterized protein</fullName>
    </submittedName>
</protein>
<evidence type="ECO:0000256" key="1">
    <source>
        <dbReference type="SAM" id="MobiDB-lite"/>
    </source>
</evidence>
<dbReference type="Proteomes" id="UP000481861">
    <property type="component" value="Unassembled WGS sequence"/>
</dbReference>
<proteinExistence type="predicted"/>
<reference evidence="2 3" key="1">
    <citation type="submission" date="2020-01" db="EMBL/GenBank/DDBJ databases">
        <authorList>
            <consortium name="DOE Joint Genome Institute"/>
            <person name="Haridas S."/>
            <person name="Albert R."/>
            <person name="Binder M."/>
            <person name="Bloem J."/>
            <person name="Labutti K."/>
            <person name="Salamov A."/>
            <person name="Andreopoulos B."/>
            <person name="Baker S.E."/>
            <person name="Barry K."/>
            <person name="Bills G."/>
            <person name="Bluhm B.H."/>
            <person name="Cannon C."/>
            <person name="Castanera R."/>
            <person name="Culley D.E."/>
            <person name="Daum C."/>
            <person name="Ezra D."/>
            <person name="Gonzalez J.B."/>
            <person name="Henrissat B."/>
            <person name="Kuo A."/>
            <person name="Liang C."/>
            <person name="Lipzen A."/>
            <person name="Lutzoni F."/>
            <person name="Magnuson J."/>
            <person name="Mondo S."/>
            <person name="Nolan M."/>
            <person name="Ohm R."/>
            <person name="Pangilinan J."/>
            <person name="Park H.-J.H."/>
            <person name="Ramirez L."/>
            <person name="Alfaro M."/>
            <person name="Sun H."/>
            <person name="Tritt A."/>
            <person name="Yoshinaga Y."/>
            <person name="Zwiers L.-H.L."/>
            <person name="Turgeon B.G."/>
            <person name="Goodwin S.B."/>
            <person name="Spatafora J.W."/>
            <person name="Crous P.W."/>
            <person name="Grigoriev I.V."/>
        </authorList>
    </citation>
    <scope>NUCLEOTIDE SEQUENCE [LARGE SCALE GENOMIC DNA]</scope>
    <source>
        <strain evidence="2 3">CBS 611.86</strain>
    </source>
</reference>
<accession>A0A7C8I9M2</accession>